<dbReference type="PANTHER" id="PTHR42756:SF1">
    <property type="entry name" value="TRANSCRIPTIONAL REPRESSOR OF EMRAB OPERON"/>
    <property type="match status" value="1"/>
</dbReference>
<evidence type="ECO:0000256" key="2">
    <source>
        <dbReference type="ARBA" id="ARBA00023125"/>
    </source>
</evidence>
<evidence type="ECO:0000259" key="4">
    <source>
        <dbReference type="PROSITE" id="PS50995"/>
    </source>
</evidence>
<evidence type="ECO:0000256" key="3">
    <source>
        <dbReference type="ARBA" id="ARBA00023163"/>
    </source>
</evidence>
<accession>A0A7C9R9Q3</accession>
<feature type="domain" description="HTH marR-type" evidence="4">
    <location>
        <begin position="6"/>
        <end position="138"/>
    </location>
</feature>
<keyword evidence="1" id="KW-0805">Transcription regulation</keyword>
<dbReference type="PRINTS" id="PR00598">
    <property type="entry name" value="HTHMARR"/>
</dbReference>
<keyword evidence="3" id="KW-0804">Transcription</keyword>
<evidence type="ECO:0000313" key="5">
    <source>
        <dbReference type="EMBL" id="NGN43376.1"/>
    </source>
</evidence>
<dbReference type="PROSITE" id="PS50995">
    <property type="entry name" value="HTH_MARR_2"/>
    <property type="match status" value="1"/>
</dbReference>
<dbReference type="Proteomes" id="UP000481252">
    <property type="component" value="Unassembled WGS sequence"/>
</dbReference>
<dbReference type="GO" id="GO:0003677">
    <property type="term" value="F:DNA binding"/>
    <property type="evidence" value="ECO:0007669"/>
    <property type="project" value="UniProtKB-KW"/>
</dbReference>
<keyword evidence="2" id="KW-0238">DNA-binding</keyword>
<dbReference type="Gene3D" id="1.10.10.10">
    <property type="entry name" value="Winged helix-like DNA-binding domain superfamily/Winged helix DNA-binding domain"/>
    <property type="match status" value="1"/>
</dbReference>
<dbReference type="PANTHER" id="PTHR42756">
    <property type="entry name" value="TRANSCRIPTIONAL REGULATOR, MARR"/>
    <property type="match status" value="1"/>
</dbReference>
<gene>
    <name evidence="5" type="ORF">G6N74_20100</name>
</gene>
<organism evidence="5 6">
    <name type="scientific">Mesorhizobium zhangyense</name>
    <dbReference type="NCBI Taxonomy" id="1776730"/>
    <lineage>
        <taxon>Bacteria</taxon>
        <taxon>Pseudomonadati</taxon>
        <taxon>Pseudomonadota</taxon>
        <taxon>Alphaproteobacteria</taxon>
        <taxon>Hyphomicrobiales</taxon>
        <taxon>Phyllobacteriaceae</taxon>
        <taxon>Mesorhizobium</taxon>
    </lineage>
</organism>
<dbReference type="AlphaFoldDB" id="A0A7C9R9Q3"/>
<protein>
    <submittedName>
        <fullName evidence="5">MarR family transcriptional regulator</fullName>
    </submittedName>
</protein>
<sequence length="144" mass="15530">MPPSFRPPIGLTLHRTSRQASRAFDEALGEVGGSLPVWLTLLTMKTHKSANQRELAAAIGIQGATLTHHLNGMETDGLLTRRRDPGNRRVHLVELTAAGEAAFLRLREAAVAFDKKLRAGFSDDEIAALEQALAKLGANVGERA</sequence>
<dbReference type="EMBL" id="JAAKZG010000009">
    <property type="protein sequence ID" value="NGN43376.1"/>
    <property type="molecule type" value="Genomic_DNA"/>
</dbReference>
<dbReference type="Pfam" id="PF01047">
    <property type="entry name" value="MarR"/>
    <property type="match status" value="1"/>
</dbReference>
<dbReference type="InterPro" id="IPR036390">
    <property type="entry name" value="WH_DNA-bd_sf"/>
</dbReference>
<dbReference type="RefSeq" id="WP_165119804.1">
    <property type="nucleotide sequence ID" value="NZ_JAAKZG010000009.1"/>
</dbReference>
<comment type="caution">
    <text evidence="5">The sequence shown here is derived from an EMBL/GenBank/DDBJ whole genome shotgun (WGS) entry which is preliminary data.</text>
</comment>
<dbReference type="SMART" id="SM00347">
    <property type="entry name" value="HTH_MARR"/>
    <property type="match status" value="1"/>
</dbReference>
<name>A0A7C9R9Q3_9HYPH</name>
<dbReference type="SUPFAM" id="SSF46785">
    <property type="entry name" value="Winged helix' DNA-binding domain"/>
    <property type="match status" value="1"/>
</dbReference>
<reference evidence="5 6" key="1">
    <citation type="submission" date="2020-02" db="EMBL/GenBank/DDBJ databases">
        <title>Genome sequence of the type strain CGMCC 1.15528 of Mesorhizobium zhangyense.</title>
        <authorList>
            <person name="Gao J."/>
            <person name="Sun J."/>
        </authorList>
    </citation>
    <scope>NUCLEOTIDE SEQUENCE [LARGE SCALE GENOMIC DNA]</scope>
    <source>
        <strain evidence="5 6">CGMCC 1.15528</strain>
    </source>
</reference>
<proteinExistence type="predicted"/>
<dbReference type="InterPro" id="IPR036388">
    <property type="entry name" value="WH-like_DNA-bd_sf"/>
</dbReference>
<evidence type="ECO:0000313" key="6">
    <source>
        <dbReference type="Proteomes" id="UP000481252"/>
    </source>
</evidence>
<dbReference type="GO" id="GO:0003700">
    <property type="term" value="F:DNA-binding transcription factor activity"/>
    <property type="evidence" value="ECO:0007669"/>
    <property type="project" value="InterPro"/>
</dbReference>
<keyword evidence="6" id="KW-1185">Reference proteome</keyword>
<dbReference type="InterPro" id="IPR000835">
    <property type="entry name" value="HTH_MarR-typ"/>
</dbReference>
<evidence type="ECO:0000256" key="1">
    <source>
        <dbReference type="ARBA" id="ARBA00023015"/>
    </source>
</evidence>